<dbReference type="InterPro" id="IPR025836">
    <property type="entry name" value="Zn_knuckle_CX2CX4HX4C"/>
</dbReference>
<evidence type="ECO:0000256" key="1">
    <source>
        <dbReference type="SAM" id="MobiDB-lite"/>
    </source>
</evidence>
<dbReference type="Pfam" id="PF14392">
    <property type="entry name" value="zf-CCHC_4"/>
    <property type="match status" value="1"/>
</dbReference>
<evidence type="ECO:0000313" key="3">
    <source>
        <dbReference type="EMBL" id="KAL0451827.1"/>
    </source>
</evidence>
<dbReference type="EMBL" id="JACGWN010000004">
    <property type="protein sequence ID" value="KAL0451827.1"/>
    <property type="molecule type" value="Genomic_DNA"/>
</dbReference>
<accession>A0AAW2XCB9</accession>
<feature type="domain" description="Zinc knuckle CX2CX4HX4C" evidence="2">
    <location>
        <begin position="115"/>
        <end position="160"/>
    </location>
</feature>
<evidence type="ECO:0000259" key="2">
    <source>
        <dbReference type="Pfam" id="PF14392"/>
    </source>
</evidence>
<dbReference type="PANTHER" id="PTHR31286">
    <property type="entry name" value="GLYCINE-RICH CELL WALL STRUCTURAL PROTEIN 1.8-LIKE"/>
    <property type="match status" value="1"/>
</dbReference>
<reference evidence="3" key="2">
    <citation type="journal article" date="2024" name="Plant">
        <title>Genomic evolution and insights into agronomic trait innovations of Sesamum species.</title>
        <authorList>
            <person name="Miao H."/>
            <person name="Wang L."/>
            <person name="Qu L."/>
            <person name="Liu H."/>
            <person name="Sun Y."/>
            <person name="Le M."/>
            <person name="Wang Q."/>
            <person name="Wei S."/>
            <person name="Zheng Y."/>
            <person name="Lin W."/>
            <person name="Duan Y."/>
            <person name="Cao H."/>
            <person name="Xiong S."/>
            <person name="Wang X."/>
            <person name="Wei L."/>
            <person name="Li C."/>
            <person name="Ma Q."/>
            <person name="Ju M."/>
            <person name="Zhao R."/>
            <person name="Li G."/>
            <person name="Mu C."/>
            <person name="Tian Q."/>
            <person name="Mei H."/>
            <person name="Zhang T."/>
            <person name="Gao T."/>
            <person name="Zhang H."/>
        </authorList>
    </citation>
    <scope>NUCLEOTIDE SEQUENCE</scope>
    <source>
        <strain evidence="3">KEN1</strain>
    </source>
</reference>
<proteinExistence type="predicted"/>
<feature type="compositionally biased region" description="Polar residues" evidence="1">
    <location>
        <begin position="190"/>
        <end position="206"/>
    </location>
</feature>
<feature type="region of interest" description="Disordered" evidence="1">
    <location>
        <begin position="190"/>
        <end position="218"/>
    </location>
</feature>
<dbReference type="AlphaFoldDB" id="A0AAW2XCB9"/>
<reference evidence="3" key="1">
    <citation type="submission" date="2020-06" db="EMBL/GenBank/DDBJ databases">
        <authorList>
            <person name="Li T."/>
            <person name="Hu X."/>
            <person name="Zhang T."/>
            <person name="Song X."/>
            <person name="Zhang H."/>
            <person name="Dai N."/>
            <person name="Sheng W."/>
            <person name="Hou X."/>
            <person name="Wei L."/>
        </authorList>
    </citation>
    <scope>NUCLEOTIDE SEQUENCE</scope>
    <source>
        <strain evidence="3">KEN1</strain>
        <tissue evidence="3">Leaf</tissue>
    </source>
</reference>
<feature type="compositionally biased region" description="Basic and acidic residues" evidence="1">
    <location>
        <begin position="233"/>
        <end position="243"/>
    </location>
</feature>
<protein>
    <recommendedName>
        <fullName evidence="2">Zinc knuckle CX2CX4HX4C domain-containing protein</fullName>
    </recommendedName>
</protein>
<sequence>MLNPVKGLEMKNLADGRFLIRFNHILNRNRALEGCPWSFEKNTIVLSGVGVNENPLNVDLDWCEFSIHVHDLPLSKMNLRIATFIGNKVGSFVGMDMEESGRSWGASMRIRAAINVTLPLARALRVVTTMGDEVVVSLTYERLQNFCYLCGHLDHISKFYEWQFEESFEDPGDETPYGLWLRAPVSSWGNSRTFKSPESRQQSRKSGTVPVRGPSVFGDFEGVRQPILSTVGKGKDVASDKTSHNKSQGGKNSEDSIHSEGQSSSEKHGVPDAPNLGSPSMSVQSFILETRLVEQEKFMQVEAVEPDCVTEGLLALQAPELQNRDEVFSEPMHNSLISVPIRFAAVPRGGAGRRRRGQRKAVRGVSVGRKRSRGIVLEPIGGEVREVKRRHLFDEDIDILSAEVATQPRRSP</sequence>
<organism evidence="3">
    <name type="scientific">Sesamum latifolium</name>
    <dbReference type="NCBI Taxonomy" id="2727402"/>
    <lineage>
        <taxon>Eukaryota</taxon>
        <taxon>Viridiplantae</taxon>
        <taxon>Streptophyta</taxon>
        <taxon>Embryophyta</taxon>
        <taxon>Tracheophyta</taxon>
        <taxon>Spermatophyta</taxon>
        <taxon>Magnoliopsida</taxon>
        <taxon>eudicotyledons</taxon>
        <taxon>Gunneridae</taxon>
        <taxon>Pentapetalae</taxon>
        <taxon>asterids</taxon>
        <taxon>lamiids</taxon>
        <taxon>Lamiales</taxon>
        <taxon>Pedaliaceae</taxon>
        <taxon>Sesamum</taxon>
    </lineage>
</organism>
<comment type="caution">
    <text evidence="3">The sequence shown here is derived from an EMBL/GenBank/DDBJ whole genome shotgun (WGS) entry which is preliminary data.</text>
</comment>
<gene>
    <name evidence="3" type="ORF">Slati_1160800</name>
</gene>
<dbReference type="InterPro" id="IPR040256">
    <property type="entry name" value="At4g02000-like"/>
</dbReference>
<feature type="region of interest" description="Disordered" evidence="1">
    <location>
        <begin position="231"/>
        <end position="280"/>
    </location>
</feature>
<dbReference type="PANTHER" id="PTHR31286:SF153">
    <property type="entry name" value="DUF4283 DOMAIN PROTEIN"/>
    <property type="match status" value="1"/>
</dbReference>
<name>A0AAW2XCB9_9LAMI</name>